<reference evidence="2" key="1">
    <citation type="journal article" date="2020" name="Cell">
        <title>Large-Scale Comparative Analyses of Tick Genomes Elucidate Their Genetic Diversity and Vector Capacities.</title>
        <authorList>
            <consortium name="Tick Genome and Microbiome Consortium (TIGMIC)"/>
            <person name="Jia N."/>
            <person name="Wang J."/>
            <person name="Shi W."/>
            <person name="Du L."/>
            <person name="Sun Y."/>
            <person name="Zhan W."/>
            <person name="Jiang J.F."/>
            <person name="Wang Q."/>
            <person name="Zhang B."/>
            <person name="Ji P."/>
            <person name="Bell-Sakyi L."/>
            <person name="Cui X.M."/>
            <person name="Yuan T.T."/>
            <person name="Jiang B.G."/>
            <person name="Yang W.F."/>
            <person name="Lam T.T."/>
            <person name="Chang Q.C."/>
            <person name="Ding S.J."/>
            <person name="Wang X.J."/>
            <person name="Zhu J.G."/>
            <person name="Ruan X.D."/>
            <person name="Zhao L."/>
            <person name="Wei J.T."/>
            <person name="Ye R.Z."/>
            <person name="Que T.C."/>
            <person name="Du C.H."/>
            <person name="Zhou Y.H."/>
            <person name="Cheng J.X."/>
            <person name="Dai P.F."/>
            <person name="Guo W.B."/>
            <person name="Han X.H."/>
            <person name="Huang E.J."/>
            <person name="Li L.F."/>
            <person name="Wei W."/>
            <person name="Gao Y.C."/>
            <person name="Liu J.Z."/>
            <person name="Shao H.Z."/>
            <person name="Wang X."/>
            <person name="Wang C.C."/>
            <person name="Yang T.C."/>
            <person name="Huo Q.B."/>
            <person name="Li W."/>
            <person name="Chen H.Y."/>
            <person name="Chen S.E."/>
            <person name="Zhou L.G."/>
            <person name="Ni X.B."/>
            <person name="Tian J.H."/>
            <person name="Sheng Y."/>
            <person name="Liu T."/>
            <person name="Pan Y.S."/>
            <person name="Xia L.Y."/>
            <person name="Li J."/>
            <person name="Zhao F."/>
            <person name="Cao W.C."/>
        </authorList>
    </citation>
    <scope>NUCLEOTIDE SEQUENCE</scope>
    <source>
        <strain evidence="2">Rmic-2018</strain>
    </source>
</reference>
<feature type="compositionally biased region" description="Polar residues" evidence="1">
    <location>
        <begin position="53"/>
        <end position="73"/>
    </location>
</feature>
<dbReference type="Proteomes" id="UP000821866">
    <property type="component" value="Chromosome 1"/>
</dbReference>
<feature type="region of interest" description="Disordered" evidence="1">
    <location>
        <begin position="1"/>
        <end position="125"/>
    </location>
</feature>
<dbReference type="EMBL" id="JABSTU010000001">
    <property type="protein sequence ID" value="KAH8039472.1"/>
    <property type="molecule type" value="Genomic_DNA"/>
</dbReference>
<evidence type="ECO:0000313" key="2">
    <source>
        <dbReference type="EMBL" id="KAH8039472.1"/>
    </source>
</evidence>
<sequence length="438" mass="47101">MKRHCSAPFEKRRGDARGERSRSDAGKTTQGSLGRTHNYARGSKGRVPVLEPLTSSGHGLSAWPSTSCRSADSTSDHSDFLTMTNNGKKKEPNRNYFTQPHKPATTNPVATSKHRSPAKAPALSTARNSWALPHLSESSCVLTETDIAPMNRVMAELSAYIRAVTCAQSEQDAVQDIHQEKQQQQLEQQVVTAIGGWLGKTKETTPPTMEPYPTVPQHAAVVTTSPISMGATAPSNLPTDDPTSTLLPASTNEVPMDVVMEEGKTQERPCLIPMHCGKCGEVTSNLWGKQTVQGPRNTSAVVPRPSPPPAGEYYQTVVSKPARRRARALKDTAIATDPAVAGTALYRPSTSGGLFPVSPRLKLAAALTKRPDVTAVRVNHRRNIVAADAAMPVCLSELLTINDLNGIPVVAREPADRRSSVGFLHDVDGDLTYLELSA</sequence>
<organism evidence="2 3">
    <name type="scientific">Rhipicephalus microplus</name>
    <name type="common">Cattle tick</name>
    <name type="synonym">Boophilus microplus</name>
    <dbReference type="NCBI Taxonomy" id="6941"/>
    <lineage>
        <taxon>Eukaryota</taxon>
        <taxon>Metazoa</taxon>
        <taxon>Ecdysozoa</taxon>
        <taxon>Arthropoda</taxon>
        <taxon>Chelicerata</taxon>
        <taxon>Arachnida</taxon>
        <taxon>Acari</taxon>
        <taxon>Parasitiformes</taxon>
        <taxon>Ixodida</taxon>
        <taxon>Ixodoidea</taxon>
        <taxon>Ixodidae</taxon>
        <taxon>Rhipicephalinae</taxon>
        <taxon>Rhipicephalus</taxon>
        <taxon>Boophilus</taxon>
    </lineage>
</organism>
<evidence type="ECO:0000313" key="3">
    <source>
        <dbReference type="Proteomes" id="UP000821866"/>
    </source>
</evidence>
<accession>A0A9J6EZS0</accession>
<protein>
    <submittedName>
        <fullName evidence="2">Uncharacterized protein</fullName>
    </submittedName>
</protein>
<comment type="caution">
    <text evidence="2">The sequence shown here is derived from an EMBL/GenBank/DDBJ whole genome shotgun (WGS) entry which is preliminary data.</text>
</comment>
<feature type="compositionally biased region" description="Basic and acidic residues" evidence="1">
    <location>
        <begin position="9"/>
        <end position="25"/>
    </location>
</feature>
<proteinExistence type="predicted"/>
<name>A0A9J6EZS0_RHIMP</name>
<evidence type="ECO:0000256" key="1">
    <source>
        <dbReference type="SAM" id="MobiDB-lite"/>
    </source>
</evidence>
<reference evidence="2" key="2">
    <citation type="submission" date="2021-09" db="EMBL/GenBank/DDBJ databases">
        <authorList>
            <person name="Jia N."/>
            <person name="Wang J."/>
            <person name="Shi W."/>
            <person name="Du L."/>
            <person name="Sun Y."/>
            <person name="Zhan W."/>
            <person name="Jiang J."/>
            <person name="Wang Q."/>
            <person name="Zhang B."/>
            <person name="Ji P."/>
            <person name="Sakyi L.B."/>
            <person name="Cui X."/>
            <person name="Yuan T."/>
            <person name="Jiang B."/>
            <person name="Yang W."/>
            <person name="Lam T.T.-Y."/>
            <person name="Chang Q."/>
            <person name="Ding S."/>
            <person name="Wang X."/>
            <person name="Zhu J."/>
            <person name="Ruan X."/>
            <person name="Zhao L."/>
            <person name="Wei J."/>
            <person name="Que T."/>
            <person name="Du C."/>
            <person name="Cheng J."/>
            <person name="Dai P."/>
            <person name="Han X."/>
            <person name="Huang E."/>
            <person name="Gao Y."/>
            <person name="Liu J."/>
            <person name="Shao H."/>
            <person name="Ye R."/>
            <person name="Li L."/>
            <person name="Wei W."/>
            <person name="Wang X."/>
            <person name="Wang C."/>
            <person name="Huo Q."/>
            <person name="Li W."/>
            <person name="Guo W."/>
            <person name="Chen H."/>
            <person name="Chen S."/>
            <person name="Zhou L."/>
            <person name="Zhou L."/>
            <person name="Ni X."/>
            <person name="Tian J."/>
            <person name="Zhou Y."/>
            <person name="Sheng Y."/>
            <person name="Liu T."/>
            <person name="Pan Y."/>
            <person name="Xia L."/>
            <person name="Li J."/>
            <person name="Zhao F."/>
            <person name="Cao W."/>
        </authorList>
    </citation>
    <scope>NUCLEOTIDE SEQUENCE</scope>
    <source>
        <strain evidence="2">Rmic-2018</strain>
        <tissue evidence="2">Larvae</tissue>
    </source>
</reference>
<keyword evidence="3" id="KW-1185">Reference proteome</keyword>
<gene>
    <name evidence="2" type="ORF">HPB51_007374</name>
</gene>
<dbReference type="AlphaFoldDB" id="A0A9J6EZS0"/>
<feature type="compositionally biased region" description="Polar residues" evidence="1">
    <location>
        <begin position="26"/>
        <end position="35"/>
    </location>
</feature>